<evidence type="ECO:0000313" key="1">
    <source>
        <dbReference type="EMBL" id="GBM37908.1"/>
    </source>
</evidence>
<proteinExistence type="predicted"/>
<feature type="non-terminal residue" evidence="1">
    <location>
        <position position="52"/>
    </location>
</feature>
<name>A0A4Y2FB91_ARAVE</name>
<sequence>MNKRFSYPVLFASPPSREEKNTGKIVFPRDRQIVVVVTSLDRCHVEKIRFVE</sequence>
<reference evidence="1 2" key="1">
    <citation type="journal article" date="2019" name="Sci. Rep.">
        <title>Orb-weaving spider Araneus ventricosus genome elucidates the spidroin gene catalogue.</title>
        <authorList>
            <person name="Kono N."/>
            <person name="Nakamura H."/>
            <person name="Ohtoshi R."/>
            <person name="Moran D.A.P."/>
            <person name="Shinohara A."/>
            <person name="Yoshida Y."/>
            <person name="Fujiwara M."/>
            <person name="Mori M."/>
            <person name="Tomita M."/>
            <person name="Arakawa K."/>
        </authorList>
    </citation>
    <scope>NUCLEOTIDE SEQUENCE [LARGE SCALE GENOMIC DNA]</scope>
</reference>
<dbReference type="EMBL" id="BGPR01173158">
    <property type="protein sequence ID" value="GBM37908.1"/>
    <property type="molecule type" value="Genomic_DNA"/>
</dbReference>
<organism evidence="1 2">
    <name type="scientific">Araneus ventricosus</name>
    <name type="common">Orbweaver spider</name>
    <name type="synonym">Epeira ventricosa</name>
    <dbReference type="NCBI Taxonomy" id="182803"/>
    <lineage>
        <taxon>Eukaryota</taxon>
        <taxon>Metazoa</taxon>
        <taxon>Ecdysozoa</taxon>
        <taxon>Arthropoda</taxon>
        <taxon>Chelicerata</taxon>
        <taxon>Arachnida</taxon>
        <taxon>Araneae</taxon>
        <taxon>Araneomorphae</taxon>
        <taxon>Entelegynae</taxon>
        <taxon>Araneoidea</taxon>
        <taxon>Araneidae</taxon>
        <taxon>Araneus</taxon>
    </lineage>
</organism>
<comment type="caution">
    <text evidence="1">The sequence shown here is derived from an EMBL/GenBank/DDBJ whole genome shotgun (WGS) entry which is preliminary data.</text>
</comment>
<dbReference type="AlphaFoldDB" id="A0A4Y2FB91"/>
<accession>A0A4Y2FB91</accession>
<dbReference type="Proteomes" id="UP000499080">
    <property type="component" value="Unassembled WGS sequence"/>
</dbReference>
<keyword evidence="2" id="KW-1185">Reference proteome</keyword>
<evidence type="ECO:0000313" key="2">
    <source>
        <dbReference type="Proteomes" id="UP000499080"/>
    </source>
</evidence>
<gene>
    <name evidence="1" type="ORF">AVEN_194679_1</name>
</gene>
<protein>
    <submittedName>
        <fullName evidence="1">Uncharacterized protein</fullName>
    </submittedName>
</protein>